<dbReference type="Proteomes" id="UP000028701">
    <property type="component" value="Unassembled WGS sequence"/>
</dbReference>
<gene>
    <name evidence="1" type="ORF">RRU01S_19_00460</name>
</gene>
<protein>
    <submittedName>
        <fullName evidence="1">Uncharacterized protein</fullName>
    </submittedName>
</protein>
<dbReference type="EMBL" id="BBJU01000019">
    <property type="protein sequence ID" value="GAK71641.1"/>
    <property type="molecule type" value="Genomic_DNA"/>
</dbReference>
<sequence length="62" mass="7121">MYERGRRKNAAIPEDEIELKQLLLARIRGKFVSNEEGRSRAEAMIEVKKVFYGLSKSAPPKD</sequence>
<dbReference type="AlphaFoldDB" id="A0A081CY95"/>
<accession>A0A081CY95</accession>
<evidence type="ECO:0000313" key="2">
    <source>
        <dbReference type="Proteomes" id="UP000028701"/>
    </source>
</evidence>
<comment type="caution">
    <text evidence="1">The sequence shown here is derived from an EMBL/GenBank/DDBJ whole genome shotgun (WGS) entry which is preliminary data.</text>
</comment>
<reference evidence="1 2" key="1">
    <citation type="submission" date="2014-08" db="EMBL/GenBank/DDBJ databases">
        <title>Whole genome shotgun sequence of Rhizobium rubi NBRC 13261.</title>
        <authorList>
            <person name="Katano-Makiyama Y."/>
            <person name="Hosoyama A."/>
            <person name="Hashimoto M."/>
            <person name="Hosoyama Y."/>
            <person name="Noguchi M."/>
            <person name="Tsuchikane K."/>
            <person name="Uohara A."/>
            <person name="Ohji S."/>
            <person name="Ichikawa N."/>
            <person name="Kimura A."/>
            <person name="Yamazoe A."/>
            <person name="Fujita N."/>
        </authorList>
    </citation>
    <scope>NUCLEOTIDE SEQUENCE [LARGE SCALE GENOMIC DNA]</scope>
    <source>
        <strain evidence="1 2">NBRC 13261</strain>
    </source>
</reference>
<proteinExistence type="predicted"/>
<organism evidence="1 2">
    <name type="scientific">Agrobacterium rubi TR3 = NBRC 13261</name>
    <dbReference type="NCBI Taxonomy" id="1368415"/>
    <lineage>
        <taxon>Bacteria</taxon>
        <taxon>Pseudomonadati</taxon>
        <taxon>Pseudomonadota</taxon>
        <taxon>Alphaproteobacteria</taxon>
        <taxon>Hyphomicrobiales</taxon>
        <taxon>Rhizobiaceae</taxon>
        <taxon>Rhizobium/Agrobacterium group</taxon>
        <taxon>Agrobacterium</taxon>
    </lineage>
</organism>
<name>A0A081CY95_9HYPH</name>
<evidence type="ECO:0000313" key="1">
    <source>
        <dbReference type="EMBL" id="GAK71641.1"/>
    </source>
</evidence>